<dbReference type="SUPFAM" id="SSF56935">
    <property type="entry name" value="Porins"/>
    <property type="match status" value="1"/>
</dbReference>
<feature type="domain" description="TonB-dependent receptor-like beta-barrel" evidence="10">
    <location>
        <begin position="452"/>
        <end position="962"/>
    </location>
</feature>
<dbReference type="RefSeq" id="WP_085500523.1">
    <property type="nucleotide sequence ID" value="NZ_FXAO01000010.1"/>
</dbReference>
<evidence type="ECO:0000259" key="11">
    <source>
        <dbReference type="Pfam" id="PF07715"/>
    </source>
</evidence>
<dbReference type="PROSITE" id="PS52016">
    <property type="entry name" value="TONB_DEPENDENT_REC_3"/>
    <property type="match status" value="1"/>
</dbReference>
<comment type="similarity">
    <text evidence="8 9">Belongs to the TonB-dependent receptor family.</text>
</comment>
<dbReference type="InterPro" id="IPR023996">
    <property type="entry name" value="TonB-dep_OMP_SusC/RagA"/>
</dbReference>
<dbReference type="STRING" id="188872.SAMN03080602_03840"/>
<dbReference type="InterPro" id="IPR012910">
    <property type="entry name" value="Plug_dom"/>
</dbReference>
<keyword evidence="4 8" id="KW-0812">Transmembrane</keyword>
<dbReference type="Pfam" id="PF13715">
    <property type="entry name" value="CarbopepD_reg_2"/>
    <property type="match status" value="1"/>
</dbReference>
<keyword evidence="7 8" id="KW-0998">Cell outer membrane</keyword>
<accession>A0A1X7L6Q5</accession>
<evidence type="ECO:0000256" key="6">
    <source>
        <dbReference type="ARBA" id="ARBA00023136"/>
    </source>
</evidence>
<keyword evidence="3 8" id="KW-1134">Transmembrane beta strand</keyword>
<evidence type="ECO:0000256" key="8">
    <source>
        <dbReference type="PROSITE-ProRule" id="PRU01360"/>
    </source>
</evidence>
<dbReference type="EMBL" id="FXAO01000010">
    <property type="protein sequence ID" value="SMG49558.1"/>
    <property type="molecule type" value="Genomic_DNA"/>
</dbReference>
<dbReference type="Gene3D" id="2.40.170.20">
    <property type="entry name" value="TonB-dependent receptor, beta-barrel domain"/>
    <property type="match status" value="1"/>
</dbReference>
<dbReference type="AlphaFoldDB" id="A0A1X7L6Q5"/>
<evidence type="ECO:0000256" key="5">
    <source>
        <dbReference type="ARBA" id="ARBA00023077"/>
    </source>
</evidence>
<dbReference type="FunFam" id="2.170.130.10:FF:000008">
    <property type="entry name" value="SusC/RagA family TonB-linked outer membrane protein"/>
    <property type="match status" value="1"/>
</dbReference>
<dbReference type="InterPro" id="IPR039426">
    <property type="entry name" value="TonB-dep_rcpt-like"/>
</dbReference>
<dbReference type="NCBIfam" id="TIGR04057">
    <property type="entry name" value="SusC_RagA_signa"/>
    <property type="match status" value="1"/>
</dbReference>
<evidence type="ECO:0000256" key="9">
    <source>
        <dbReference type="RuleBase" id="RU003357"/>
    </source>
</evidence>
<name>A0A1X7L6Q5_9FLAO</name>
<dbReference type="SUPFAM" id="SSF49464">
    <property type="entry name" value="Carboxypeptidase regulatory domain-like"/>
    <property type="match status" value="1"/>
</dbReference>
<evidence type="ECO:0000259" key="10">
    <source>
        <dbReference type="Pfam" id="PF00593"/>
    </source>
</evidence>
<evidence type="ECO:0000256" key="3">
    <source>
        <dbReference type="ARBA" id="ARBA00022452"/>
    </source>
</evidence>
<comment type="subcellular location">
    <subcellularLocation>
        <location evidence="1 8">Cell outer membrane</location>
        <topology evidence="1 8">Multi-pass membrane protein</topology>
    </subcellularLocation>
</comment>
<dbReference type="InterPro" id="IPR008969">
    <property type="entry name" value="CarboxyPept-like_regulatory"/>
</dbReference>
<keyword evidence="6 8" id="KW-0472">Membrane</keyword>
<proteinExistence type="inferred from homology"/>
<dbReference type="Pfam" id="PF00593">
    <property type="entry name" value="TonB_dep_Rec_b-barrel"/>
    <property type="match status" value="1"/>
</dbReference>
<feature type="domain" description="TonB-dependent receptor plug" evidence="11">
    <location>
        <begin position="126"/>
        <end position="233"/>
    </location>
</feature>
<keyword evidence="13" id="KW-1185">Reference proteome</keyword>
<protein>
    <submittedName>
        <fullName evidence="12">TonB-linked outer membrane protein, SusC/RagA family</fullName>
    </submittedName>
</protein>
<dbReference type="Pfam" id="PF07715">
    <property type="entry name" value="Plug"/>
    <property type="match status" value="1"/>
</dbReference>
<dbReference type="InterPro" id="IPR037066">
    <property type="entry name" value="Plug_dom_sf"/>
</dbReference>
<gene>
    <name evidence="12" type="ORF">SAMN03080602_03840</name>
</gene>
<dbReference type="Proteomes" id="UP000193420">
    <property type="component" value="Unassembled WGS sequence"/>
</dbReference>
<sequence>MKKNKNYTTQLMLVVTVTILLMFTGQLRSQNQNTEVQVTGLVEDQEGFPIPGANVVIENIRKGVVTDFDGKFSISVPKGNVLSISFIGMVTQKRVITEETYLSIVMQNDEEVLENVVVIGYGSVEKKDLTGSIETISSSDLVRVNNTNVTETLNGKVSGVLVTKSSNRPGADMSIQIRGMNSINSSNEPLYVVDGIPSYSGLKYLSPNDIQSIDVLKDASSTAIYGSRGANGVVIVTTKGANKKKGLSIEYSGSVGIKTPTRIPDMLGNKGNGLEYVDYRIALWKKKYGDASLSRSDFLTEDEKRRIRNGEYYDWLREVSDNSLVTNHSIYSSGGNENSSYSFGLGYLKDEGMVGKEGFDRITANIGLEHRFSDKITTGLTSYISNNNTNHGAAETLINAYFLPPIVSPYDENGEYAFIVQPTSSKINPFIQNENNIRETEAFFANFSGFVEIKPMKGLSLKSQLAYQFDTDLFGEWIGTFTQQKSGVNESEAYRREARNRNLVWDNILTYKKEFFKDHRLDVIGLFSIQKDTHQGSAMRGDGLPYDSDWHAIQTADEIRDVSSYYWESALNSYMLRANYSMWDKYILTFTGRYDGTSRLKEGNQWGFMPSLAFGWQIKNERFLKDFDAINSLKLRISYGRSGNNNIGHDITWTKLDLSRYTFGDSGTNGFGLGGAKGNDDLKWEMTSEHNIGLDFGFFNNRISGSIDVYSRTTNDLIFNKAVGSVNGFNSIYENIGTTTNKGIEIGLNTVNISNQDFYWKSKFSFSLNRNKIKDLYGDKKDDLGNRWFIGQPINVIYDLKQIGIWQESEAEEAALYGQSVGHIKVEDVNGDYNLDQQDYQIVGSPNPDWMAGMVNTFSYKNIDLSFDMYARIGGLYNDSFAYTFTAWDNEHWNKADVNYWTPDNQSNDYQEVGAQSYNTQVLGQVSGTFVKIQNITLGYSLNDKMNKFLGLNNSRIYGSVQNPFTFSDYIGSDPEIIGEDLNTQLSLFPMTFTLGVNLNF</sequence>
<evidence type="ECO:0000256" key="7">
    <source>
        <dbReference type="ARBA" id="ARBA00023237"/>
    </source>
</evidence>
<keyword evidence="5 9" id="KW-0798">TonB box</keyword>
<evidence type="ECO:0000256" key="4">
    <source>
        <dbReference type="ARBA" id="ARBA00022692"/>
    </source>
</evidence>
<dbReference type="NCBIfam" id="TIGR04056">
    <property type="entry name" value="OMP_RagA_SusC"/>
    <property type="match status" value="1"/>
</dbReference>
<evidence type="ECO:0000313" key="12">
    <source>
        <dbReference type="EMBL" id="SMG49558.1"/>
    </source>
</evidence>
<dbReference type="Gene3D" id="2.60.40.1120">
    <property type="entry name" value="Carboxypeptidase-like, regulatory domain"/>
    <property type="match status" value="1"/>
</dbReference>
<dbReference type="InterPro" id="IPR036942">
    <property type="entry name" value="Beta-barrel_TonB_sf"/>
</dbReference>
<dbReference type="Gene3D" id="2.170.130.10">
    <property type="entry name" value="TonB-dependent receptor, plug domain"/>
    <property type="match status" value="1"/>
</dbReference>
<organism evidence="12 13">
    <name type="scientific">Arenibacter troitsensis</name>
    <dbReference type="NCBI Taxonomy" id="188872"/>
    <lineage>
        <taxon>Bacteria</taxon>
        <taxon>Pseudomonadati</taxon>
        <taxon>Bacteroidota</taxon>
        <taxon>Flavobacteriia</taxon>
        <taxon>Flavobacteriales</taxon>
        <taxon>Flavobacteriaceae</taxon>
        <taxon>Arenibacter</taxon>
    </lineage>
</organism>
<dbReference type="InterPro" id="IPR000531">
    <property type="entry name" value="Beta-barrel_TonB"/>
</dbReference>
<evidence type="ECO:0000256" key="1">
    <source>
        <dbReference type="ARBA" id="ARBA00004571"/>
    </source>
</evidence>
<evidence type="ECO:0000313" key="13">
    <source>
        <dbReference type="Proteomes" id="UP000193420"/>
    </source>
</evidence>
<keyword evidence="2 8" id="KW-0813">Transport</keyword>
<evidence type="ECO:0000256" key="2">
    <source>
        <dbReference type="ARBA" id="ARBA00022448"/>
    </source>
</evidence>
<dbReference type="InterPro" id="IPR023997">
    <property type="entry name" value="TonB-dep_OMP_SusC/RagA_CS"/>
</dbReference>
<reference evidence="13" key="1">
    <citation type="submission" date="2017-04" db="EMBL/GenBank/DDBJ databases">
        <authorList>
            <person name="Varghese N."/>
            <person name="Submissions S."/>
        </authorList>
    </citation>
    <scope>NUCLEOTIDE SEQUENCE [LARGE SCALE GENOMIC DNA]</scope>
    <source>
        <strain evidence="13">DSM 19835</strain>
    </source>
</reference>
<dbReference type="GO" id="GO:0009279">
    <property type="term" value="C:cell outer membrane"/>
    <property type="evidence" value="ECO:0007669"/>
    <property type="project" value="UniProtKB-SubCell"/>
</dbReference>